<dbReference type="InterPro" id="IPR029063">
    <property type="entry name" value="SAM-dependent_MTases_sf"/>
</dbReference>
<dbReference type="AlphaFoldDB" id="D3STX2"/>
<keyword evidence="2" id="KW-0808">Transferase</keyword>
<evidence type="ECO:0000256" key="1">
    <source>
        <dbReference type="SAM" id="MobiDB-lite"/>
    </source>
</evidence>
<dbReference type="STRING" id="547559.Nmag_3511"/>
<dbReference type="OrthoDB" id="338984at2157"/>
<dbReference type="Proteomes" id="UP000001879">
    <property type="component" value="Chromosome"/>
</dbReference>
<dbReference type="GO" id="GO:0032259">
    <property type="term" value="P:methylation"/>
    <property type="evidence" value="ECO:0007669"/>
    <property type="project" value="UniProtKB-KW"/>
</dbReference>
<evidence type="ECO:0000313" key="5">
    <source>
        <dbReference type="Proteomes" id="UP000011543"/>
    </source>
</evidence>
<dbReference type="eggNOG" id="arCOG04526">
    <property type="taxonomic scope" value="Archaea"/>
</dbReference>
<feature type="region of interest" description="Disordered" evidence="1">
    <location>
        <begin position="271"/>
        <end position="294"/>
    </location>
</feature>
<protein>
    <submittedName>
        <fullName evidence="2">Homolog to S-adenosylmethionine-dependent methyltransferase</fullName>
    </submittedName>
</protein>
<name>D3STX2_NATMM</name>
<dbReference type="EMBL" id="AOHS01000040">
    <property type="protein sequence ID" value="ELY28796.1"/>
    <property type="molecule type" value="Genomic_DNA"/>
</dbReference>
<dbReference type="GO" id="GO:0008168">
    <property type="term" value="F:methyltransferase activity"/>
    <property type="evidence" value="ECO:0007669"/>
    <property type="project" value="UniProtKB-KW"/>
</dbReference>
<keyword evidence="2" id="KW-0489">Methyltransferase</keyword>
<dbReference type="HOGENOM" id="CLU_884561_0_0_2"/>
<gene>
    <name evidence="2" type="ordered locus">Nmag_3511</name>
    <name evidence="3" type="ORF">C500_12660</name>
</gene>
<keyword evidence="4" id="KW-1185">Reference proteome</keyword>
<accession>D3STX2</accession>
<reference evidence="2 4" key="2">
    <citation type="journal article" date="2012" name="BMC Genomics">
        <title>A comparative genomics perspective on the genetic content of the alkaliphilic haloarchaeon Natrialba magadii ATCC 43099T.</title>
        <authorList>
            <person name="Siddaramappa S."/>
            <person name="Challacombe J.F."/>
            <person name="Decastro R.E."/>
            <person name="Pfeiffer F."/>
            <person name="Sastre D.E."/>
            <person name="Gimenez M.I."/>
            <person name="Paggi R.A."/>
            <person name="Detter J.C."/>
            <person name="Davenport K.W."/>
            <person name="Goodwin L.A."/>
            <person name="Kyrpides N."/>
            <person name="Tapia R."/>
            <person name="Pitluck S."/>
            <person name="Lucas S."/>
            <person name="Woyke T."/>
            <person name="Maupin-Furlow J.A."/>
        </authorList>
    </citation>
    <scope>NUCLEOTIDE SEQUENCE [LARGE SCALE GENOMIC DNA]</scope>
    <source>
        <strain evidence="2">ATCC 43099</strain>
        <strain evidence="4">ATCC 43099 / DSM 3394 / CCM 3739 / CIP 104546 / IAM 13178 / JCM 8861 / NBRC 102185 / NCIMB 2190 / MS3</strain>
    </source>
</reference>
<organism evidence="2 4">
    <name type="scientific">Natrialba magadii (strain ATCC 43099 / DSM 3394 / CCM 3739 / CIP 104546 / IAM 13178 / JCM 8861 / NBRC 102185 / NCIMB 2190 / MS3)</name>
    <name type="common">Natronobacterium magadii</name>
    <dbReference type="NCBI Taxonomy" id="547559"/>
    <lineage>
        <taxon>Archaea</taxon>
        <taxon>Methanobacteriati</taxon>
        <taxon>Methanobacteriota</taxon>
        <taxon>Stenosarchaea group</taxon>
        <taxon>Halobacteria</taxon>
        <taxon>Halobacteriales</taxon>
        <taxon>Natrialbaceae</taxon>
        <taxon>Natrialba</taxon>
    </lineage>
</organism>
<dbReference type="PATRIC" id="fig|547559.17.peg.2504"/>
<dbReference type="RefSeq" id="WP_004267749.1">
    <property type="nucleotide sequence ID" value="NC_013922.1"/>
</dbReference>
<dbReference type="KEGG" id="nmg:Nmag_3511"/>
<sequence>MQAYLEAKRTVDDRALNRRVLDQFVAALTARNGPVSVVELGAGVGTMLVRLATWGCLPERVSYRLVDRDAESITRARDLVPDELENAGYTVRWRDDRAAESATLVATRDSTGEFTGGNCRERDETPGPLEYTDAVPATATTSATASASATTTPTTLTITFTTADAFEIEAQADAVIAAAFLDLIDVPAALESIETLLEPGGVLYAPITFDGGTGFVPTDPLDRDIERCYHHHMDEIRDGGSSRAGRELLTTLRRRDWETLATGGSNWVVRPACGDHSGADEAGSPGSPGSHTTHYPASEQLVLEHILHTIDDALTAVPAVMTPFSTAEQEQWHDQRRTALESGMFGFVAHNLDVLARCGPTVSGQS</sequence>
<reference evidence="4" key="1">
    <citation type="submission" date="2010-02" db="EMBL/GenBank/DDBJ databases">
        <title>Complete sequence of chromosome of Natrialba magadii ATCC 43099.</title>
        <authorList>
            <consortium name="US DOE Joint Genome Institute"/>
            <person name="Lucas S."/>
            <person name="Copeland A."/>
            <person name="Lapidus A."/>
            <person name="Cheng J.-F."/>
            <person name="Bruce D."/>
            <person name="Goodwin L."/>
            <person name="Pitluck S."/>
            <person name="Davenport K."/>
            <person name="Saunders E."/>
            <person name="Detter J.C."/>
            <person name="Han C."/>
            <person name="Tapia R."/>
            <person name="Land M."/>
            <person name="Hauser L."/>
            <person name="Kyrpides N."/>
            <person name="Mikhailova N."/>
            <person name="De Castro R.E."/>
            <person name="Maupin-Furlow J.A."/>
            <person name="Woyke T."/>
        </authorList>
    </citation>
    <scope>NUCLEOTIDE SEQUENCE [LARGE SCALE GENOMIC DNA]</scope>
    <source>
        <strain evidence="4">ATCC 43099 / DSM 3394 / CCM 3739 / CIP 104546 / IAM 13178 / JCM 8861 / NBRC 102185 / NCIMB 2190 / MS3</strain>
    </source>
</reference>
<dbReference type="GeneID" id="8826379"/>
<feature type="region of interest" description="Disordered" evidence="1">
    <location>
        <begin position="110"/>
        <end position="132"/>
    </location>
</feature>
<dbReference type="Gene3D" id="3.40.50.150">
    <property type="entry name" value="Vaccinia Virus protein VP39"/>
    <property type="match status" value="1"/>
</dbReference>
<evidence type="ECO:0000313" key="3">
    <source>
        <dbReference type="EMBL" id="ELY28796.1"/>
    </source>
</evidence>
<dbReference type="PaxDb" id="547559-Nmag_3511"/>
<dbReference type="SUPFAM" id="SSF53335">
    <property type="entry name" value="S-adenosyl-L-methionine-dependent methyltransferases"/>
    <property type="match status" value="1"/>
</dbReference>
<proteinExistence type="predicted"/>
<reference evidence="2" key="4">
    <citation type="submission" date="2016-09" db="EMBL/GenBank/DDBJ databases">
        <authorList>
            <person name="Pfeiffer F."/>
        </authorList>
    </citation>
    <scope>NUCLEOTIDE SEQUENCE</scope>
    <source>
        <strain evidence="2">ATCC 43099</strain>
    </source>
</reference>
<evidence type="ECO:0000313" key="4">
    <source>
        <dbReference type="Proteomes" id="UP000001879"/>
    </source>
</evidence>
<reference evidence="3 5" key="3">
    <citation type="journal article" date="2014" name="PLoS Genet.">
        <title>Phylogenetically driven sequencing of extremely halophilic archaea reveals strategies for static and dynamic osmo-response.</title>
        <authorList>
            <person name="Becker E.A."/>
            <person name="Seitzer P.M."/>
            <person name="Tritt A."/>
            <person name="Larsen D."/>
            <person name="Krusor M."/>
            <person name="Yao A.I."/>
            <person name="Wu D."/>
            <person name="Madern D."/>
            <person name="Eisen J.A."/>
            <person name="Darling A.E."/>
            <person name="Facciotti M.T."/>
        </authorList>
    </citation>
    <scope>NUCLEOTIDE SEQUENCE [LARGE SCALE GENOMIC DNA]</scope>
    <source>
        <strain evidence="5">ATCC 43099 / DSM 3394 / CCM 3739 / CIP 104546 / IAM 13178 / JCM 8861 / NBRC 102185 / NCIMB 2190 / MS3</strain>
        <strain evidence="3">MS-3</strain>
    </source>
</reference>
<evidence type="ECO:0000313" key="2">
    <source>
        <dbReference type="EMBL" id="ADD07061.1"/>
    </source>
</evidence>
<dbReference type="EMBL" id="CP001932">
    <property type="protein sequence ID" value="ADD07061.1"/>
    <property type="molecule type" value="Genomic_DNA"/>
</dbReference>
<dbReference type="Proteomes" id="UP000011543">
    <property type="component" value="Unassembled WGS sequence"/>
</dbReference>